<evidence type="ECO:0000313" key="2">
    <source>
        <dbReference type="Proteomes" id="UP000504618"/>
    </source>
</evidence>
<dbReference type="RefSeq" id="XP_024892763.1">
    <property type="nucleotide sequence ID" value="XM_025036995.1"/>
</dbReference>
<reference evidence="3" key="1">
    <citation type="submission" date="2025-08" db="UniProtKB">
        <authorList>
            <consortium name="RefSeq"/>
        </authorList>
    </citation>
    <scope>IDENTIFICATION</scope>
    <source>
        <tissue evidence="3">Whole body</tissue>
    </source>
</reference>
<dbReference type="SUPFAM" id="SSF52058">
    <property type="entry name" value="L domain-like"/>
    <property type="match status" value="1"/>
</dbReference>
<name>A0A6J1REQ8_9HYME</name>
<evidence type="ECO:0000313" key="3">
    <source>
        <dbReference type="RefSeq" id="XP_024892763.1"/>
    </source>
</evidence>
<sequence length="139" mass="16166">MVNSILLLWALVGLIGRAHGKCSLAPIADNDRSIAYACIHGDLNDLNELPGETEWIEFSVSRFHAIPDDAFRRFPNLRRLSFYNCHVNLIEPAAFRGLHRLDWLIFHGTRIHAVRSAWLRHLPNLRRLVLDRYHFFLTI</sequence>
<dbReference type="InterPro" id="IPR032675">
    <property type="entry name" value="LRR_dom_sf"/>
</dbReference>
<keyword evidence="2" id="KW-1185">Reference proteome</keyword>
<dbReference type="InterPro" id="IPR001611">
    <property type="entry name" value="Leu-rich_rpt"/>
</dbReference>
<dbReference type="AlphaFoldDB" id="A0A6J1REQ8"/>
<protein>
    <submittedName>
        <fullName evidence="3">Toll-like receptor 4</fullName>
    </submittedName>
</protein>
<evidence type="ECO:0000256" key="1">
    <source>
        <dbReference type="SAM" id="SignalP"/>
    </source>
</evidence>
<feature type="signal peptide" evidence="1">
    <location>
        <begin position="1"/>
        <end position="20"/>
    </location>
</feature>
<keyword evidence="1" id="KW-0732">Signal</keyword>
<dbReference type="OrthoDB" id="676979at2759"/>
<dbReference type="Gene3D" id="3.80.10.10">
    <property type="entry name" value="Ribonuclease Inhibitor"/>
    <property type="match status" value="1"/>
</dbReference>
<organism evidence="2 3">
    <name type="scientific">Temnothorax curvispinosus</name>
    <dbReference type="NCBI Taxonomy" id="300111"/>
    <lineage>
        <taxon>Eukaryota</taxon>
        <taxon>Metazoa</taxon>
        <taxon>Ecdysozoa</taxon>
        <taxon>Arthropoda</taxon>
        <taxon>Hexapoda</taxon>
        <taxon>Insecta</taxon>
        <taxon>Pterygota</taxon>
        <taxon>Neoptera</taxon>
        <taxon>Endopterygota</taxon>
        <taxon>Hymenoptera</taxon>
        <taxon>Apocrita</taxon>
        <taxon>Aculeata</taxon>
        <taxon>Formicoidea</taxon>
        <taxon>Formicidae</taxon>
        <taxon>Myrmicinae</taxon>
        <taxon>Temnothorax</taxon>
    </lineage>
</organism>
<accession>A0A6J1REQ8</accession>
<feature type="chain" id="PRO_5026713031" evidence="1">
    <location>
        <begin position="21"/>
        <end position="139"/>
    </location>
</feature>
<dbReference type="Proteomes" id="UP000504618">
    <property type="component" value="Unplaced"/>
</dbReference>
<dbReference type="GeneID" id="112468006"/>
<dbReference type="Pfam" id="PF13855">
    <property type="entry name" value="LRR_8"/>
    <property type="match status" value="1"/>
</dbReference>
<proteinExistence type="predicted"/>
<gene>
    <name evidence="3" type="primary">LOC112468006</name>
</gene>